<dbReference type="Pfam" id="PF08281">
    <property type="entry name" value="Sigma70_r4_2"/>
    <property type="match status" value="1"/>
</dbReference>
<reference evidence="7 8" key="1">
    <citation type="submission" date="2020-08" db="EMBL/GenBank/DDBJ databases">
        <title>Genome public.</title>
        <authorList>
            <person name="Liu C."/>
            <person name="Sun Q."/>
        </authorList>
    </citation>
    <scope>NUCLEOTIDE SEQUENCE [LARGE SCALE GENOMIC DNA]</scope>
    <source>
        <strain evidence="7 8">NSJ-56</strain>
    </source>
</reference>
<dbReference type="InterPro" id="IPR036388">
    <property type="entry name" value="WH-like_DNA-bd_sf"/>
</dbReference>
<dbReference type="SUPFAM" id="SSF88659">
    <property type="entry name" value="Sigma3 and sigma4 domains of RNA polymerase sigma factors"/>
    <property type="match status" value="1"/>
</dbReference>
<evidence type="ECO:0000259" key="5">
    <source>
        <dbReference type="Pfam" id="PF04542"/>
    </source>
</evidence>
<feature type="domain" description="RNA polymerase sigma factor 70 region 4 type 2" evidence="6">
    <location>
        <begin position="115"/>
        <end position="166"/>
    </location>
</feature>
<organism evidence="7 8">
    <name type="scientific">Butyricimonas hominis</name>
    <dbReference type="NCBI Taxonomy" id="2763032"/>
    <lineage>
        <taxon>Bacteria</taxon>
        <taxon>Pseudomonadati</taxon>
        <taxon>Bacteroidota</taxon>
        <taxon>Bacteroidia</taxon>
        <taxon>Bacteroidales</taxon>
        <taxon>Odoribacteraceae</taxon>
        <taxon>Butyricimonas</taxon>
    </lineage>
</organism>
<keyword evidence="2" id="KW-0805">Transcription regulation</keyword>
<dbReference type="InterPro" id="IPR014284">
    <property type="entry name" value="RNA_pol_sigma-70_dom"/>
</dbReference>
<evidence type="ECO:0000313" key="7">
    <source>
        <dbReference type="EMBL" id="MBC5621497.1"/>
    </source>
</evidence>
<evidence type="ECO:0000313" key="8">
    <source>
        <dbReference type="Proteomes" id="UP000646484"/>
    </source>
</evidence>
<keyword evidence="8" id="KW-1185">Reference proteome</keyword>
<sequence length="181" mass="21338">MNEYLVNGLRNQSHEVFEVIFKTYYPSLYRLAYAYLMSKNLAEDMVQDTFVSLWSAAPSLPMDTRLKSYLYSSVKHGCLDYIKHLQVIDANKEKLAEALIFSGTVEYEDNQELLDKVKQCMQGLPEQQRKVLELKVFQKMNYKEIAQELDITEESVHTYIKRAYKYLRESVPYKVLMILFC</sequence>
<dbReference type="Gene3D" id="1.10.1740.10">
    <property type="match status" value="1"/>
</dbReference>
<dbReference type="InterPro" id="IPR013325">
    <property type="entry name" value="RNA_pol_sigma_r2"/>
</dbReference>
<keyword evidence="4" id="KW-0804">Transcription</keyword>
<proteinExistence type="inferred from homology"/>
<dbReference type="CDD" id="cd06171">
    <property type="entry name" value="Sigma70_r4"/>
    <property type="match status" value="1"/>
</dbReference>
<evidence type="ECO:0000259" key="6">
    <source>
        <dbReference type="Pfam" id="PF08281"/>
    </source>
</evidence>
<comment type="similarity">
    <text evidence="1">Belongs to the sigma-70 factor family. ECF subfamily.</text>
</comment>
<protein>
    <submittedName>
        <fullName evidence="7">RNA polymerase sigma-70 factor</fullName>
    </submittedName>
</protein>
<dbReference type="InterPro" id="IPR039425">
    <property type="entry name" value="RNA_pol_sigma-70-like"/>
</dbReference>
<evidence type="ECO:0000256" key="3">
    <source>
        <dbReference type="ARBA" id="ARBA00023082"/>
    </source>
</evidence>
<dbReference type="Gene3D" id="1.10.10.10">
    <property type="entry name" value="Winged helix-like DNA-binding domain superfamily/Winged helix DNA-binding domain"/>
    <property type="match status" value="1"/>
</dbReference>
<dbReference type="NCBIfam" id="TIGR02937">
    <property type="entry name" value="sigma70-ECF"/>
    <property type="match status" value="1"/>
</dbReference>
<gene>
    <name evidence="7" type="ORF">H8S64_10345</name>
</gene>
<keyword evidence="3" id="KW-0731">Sigma factor</keyword>
<feature type="domain" description="RNA polymerase sigma-70 region 2" evidence="5">
    <location>
        <begin position="21"/>
        <end position="84"/>
    </location>
</feature>
<dbReference type="Pfam" id="PF04542">
    <property type="entry name" value="Sigma70_r2"/>
    <property type="match status" value="1"/>
</dbReference>
<dbReference type="SUPFAM" id="SSF88946">
    <property type="entry name" value="Sigma2 domain of RNA polymerase sigma factors"/>
    <property type="match status" value="1"/>
</dbReference>
<dbReference type="InterPro" id="IPR014327">
    <property type="entry name" value="RNA_pol_sigma70_bacteroid"/>
</dbReference>
<evidence type="ECO:0000256" key="2">
    <source>
        <dbReference type="ARBA" id="ARBA00023015"/>
    </source>
</evidence>
<dbReference type="InterPro" id="IPR013324">
    <property type="entry name" value="RNA_pol_sigma_r3/r4-like"/>
</dbReference>
<dbReference type="NCBIfam" id="TIGR02985">
    <property type="entry name" value="Sig70_bacteroi1"/>
    <property type="match status" value="1"/>
</dbReference>
<dbReference type="PANTHER" id="PTHR43133:SF46">
    <property type="entry name" value="RNA POLYMERASE SIGMA-70 FACTOR ECF SUBFAMILY"/>
    <property type="match status" value="1"/>
</dbReference>
<accession>A0ABR7D0N8</accession>
<dbReference type="InterPro" id="IPR013249">
    <property type="entry name" value="RNA_pol_sigma70_r4_t2"/>
</dbReference>
<name>A0ABR7D0N8_9BACT</name>
<dbReference type="Proteomes" id="UP000646484">
    <property type="component" value="Unassembled WGS sequence"/>
</dbReference>
<evidence type="ECO:0000256" key="1">
    <source>
        <dbReference type="ARBA" id="ARBA00010641"/>
    </source>
</evidence>
<comment type="caution">
    <text evidence="7">The sequence shown here is derived from an EMBL/GenBank/DDBJ whole genome shotgun (WGS) entry which is preliminary data.</text>
</comment>
<dbReference type="InterPro" id="IPR007627">
    <property type="entry name" value="RNA_pol_sigma70_r2"/>
</dbReference>
<dbReference type="PANTHER" id="PTHR43133">
    <property type="entry name" value="RNA POLYMERASE ECF-TYPE SIGMA FACTO"/>
    <property type="match status" value="1"/>
</dbReference>
<dbReference type="EMBL" id="JACOOH010000004">
    <property type="protein sequence ID" value="MBC5621497.1"/>
    <property type="molecule type" value="Genomic_DNA"/>
</dbReference>
<evidence type="ECO:0000256" key="4">
    <source>
        <dbReference type="ARBA" id="ARBA00023163"/>
    </source>
</evidence>